<sequence>MRRARQTSESLELCFLLALSGGLMDAYSYLARGKVFANAQTGNMLLFGVACADGDPERMLRYSLPVLFFGVGIAAAQLTRHFCHERHVHWRQVCTAVEVLLLVVVALIPEDHNLVANGLTSLACGIQVQSFRAFHGRALATTMCIGNLRAGTQELVSYRLTRSRDQLEGMAIHYGVIITFVAGAIIGSRMIALVGLQAILASPVLLAIALALMFWDREGAGNSLTGVWAAGEAAAKRQRRD</sequence>
<dbReference type="STRING" id="633147.Olsu_0155"/>
<gene>
    <name evidence="2" type="ordered locus">Olsu_0155</name>
</gene>
<evidence type="ECO:0000313" key="2">
    <source>
        <dbReference type="EMBL" id="ADK67287.1"/>
    </source>
</evidence>
<dbReference type="OrthoDB" id="7057004at2"/>
<reference evidence="2 3" key="1">
    <citation type="journal article" date="2010" name="Stand. Genomic Sci.">
        <title>Complete genome sequence of Olsenella uli type strain (VPI D76D-27C).</title>
        <authorList>
            <person name="Goker M."/>
            <person name="Held B."/>
            <person name="Lucas S."/>
            <person name="Nolan M."/>
            <person name="Yasawong M."/>
            <person name="Glavina Del Rio T."/>
            <person name="Tice H."/>
            <person name="Cheng J.F."/>
            <person name="Bruce D."/>
            <person name="Detter J.C."/>
            <person name="Tapia R."/>
            <person name="Han C."/>
            <person name="Goodwin L."/>
            <person name="Pitluck S."/>
            <person name="Liolios K."/>
            <person name="Ivanova N."/>
            <person name="Mavromatis K."/>
            <person name="Mikhailova N."/>
            <person name="Pati A."/>
            <person name="Chen A."/>
            <person name="Palaniappan K."/>
            <person name="Land M."/>
            <person name="Hauser L."/>
            <person name="Chang Y.J."/>
            <person name="Jeffries C.D."/>
            <person name="Rohde M."/>
            <person name="Sikorski J."/>
            <person name="Pukall R."/>
            <person name="Woyke T."/>
            <person name="Bristow J."/>
            <person name="Eisen J.A."/>
            <person name="Markowitz V."/>
            <person name="Hugenholtz P."/>
            <person name="Kyrpides N.C."/>
            <person name="Klenk H.P."/>
            <person name="Lapidus A."/>
        </authorList>
    </citation>
    <scope>NUCLEOTIDE SEQUENCE [LARGE SCALE GENOMIC DNA]</scope>
    <source>
        <strain evidence="3">ATCC 49627 / DSM 7084 / CIP 109912 / JCM 12494 / NCIMB 702895 / VPI D76D-27C</strain>
    </source>
</reference>
<dbReference type="eggNOG" id="COG3619">
    <property type="taxonomic scope" value="Bacteria"/>
</dbReference>
<evidence type="ECO:0008006" key="4">
    <source>
        <dbReference type="Google" id="ProtNLM"/>
    </source>
</evidence>
<dbReference type="PANTHER" id="PTHR37314">
    <property type="entry name" value="SLR0142 PROTEIN"/>
    <property type="match status" value="1"/>
</dbReference>
<dbReference type="HOGENOM" id="CLU_079303_0_0_11"/>
<dbReference type="PANTHER" id="PTHR37314:SF4">
    <property type="entry name" value="UPF0700 TRANSMEMBRANE PROTEIN YOAK"/>
    <property type="match status" value="1"/>
</dbReference>
<feature type="transmembrane region" description="Helical" evidence="1">
    <location>
        <begin position="171"/>
        <end position="192"/>
    </location>
</feature>
<dbReference type="InterPro" id="IPR010699">
    <property type="entry name" value="DUF1275"/>
</dbReference>
<proteinExistence type="predicted"/>
<keyword evidence="1" id="KW-1133">Transmembrane helix</keyword>
<dbReference type="Pfam" id="PF06912">
    <property type="entry name" value="DUF1275"/>
    <property type="match status" value="1"/>
</dbReference>
<evidence type="ECO:0000256" key="1">
    <source>
        <dbReference type="SAM" id="Phobius"/>
    </source>
</evidence>
<dbReference type="PATRIC" id="fig|633147.7.peg.1721"/>
<accession>E1QY23</accession>
<keyword evidence="1" id="KW-0812">Transmembrane</keyword>
<feature type="transmembrane region" description="Helical" evidence="1">
    <location>
        <begin position="198"/>
        <end position="215"/>
    </location>
</feature>
<dbReference type="AlphaFoldDB" id="E1QY23"/>
<dbReference type="EMBL" id="CP002106">
    <property type="protein sequence ID" value="ADK67287.1"/>
    <property type="molecule type" value="Genomic_DNA"/>
</dbReference>
<keyword evidence="1" id="KW-0472">Membrane</keyword>
<dbReference type="Proteomes" id="UP000000333">
    <property type="component" value="Chromosome"/>
</dbReference>
<dbReference type="KEGG" id="ols:Olsu_0155"/>
<protein>
    <recommendedName>
        <fullName evidence="4">DUF1275 domain-containing protein</fullName>
    </recommendedName>
</protein>
<organism evidence="2 3">
    <name type="scientific">Olsenella uli (strain ATCC 49627 / DSM 7084 / CCUG 31166 / CIP 109912 / JCM 12494 / LMG 11480 / NCIMB 702895 / VPI D76D-27C)</name>
    <name type="common">Lactobacillus uli</name>
    <dbReference type="NCBI Taxonomy" id="633147"/>
    <lineage>
        <taxon>Bacteria</taxon>
        <taxon>Bacillati</taxon>
        <taxon>Actinomycetota</taxon>
        <taxon>Coriobacteriia</taxon>
        <taxon>Coriobacteriales</taxon>
        <taxon>Atopobiaceae</taxon>
        <taxon>Olsenella</taxon>
    </lineage>
</organism>
<keyword evidence="3" id="KW-1185">Reference proteome</keyword>
<dbReference type="GeneID" id="78511634"/>
<name>E1QY23_OLSUV</name>
<evidence type="ECO:0000313" key="3">
    <source>
        <dbReference type="Proteomes" id="UP000000333"/>
    </source>
</evidence>
<dbReference type="RefSeq" id="WP_013251039.1">
    <property type="nucleotide sequence ID" value="NC_014363.1"/>
</dbReference>